<dbReference type="InterPro" id="IPR050638">
    <property type="entry name" value="AA-Vitamin_Transporters"/>
</dbReference>
<keyword evidence="3 6" id="KW-0812">Transmembrane</keyword>
<dbReference type="SUPFAM" id="SSF103481">
    <property type="entry name" value="Multidrug resistance efflux transporter EmrE"/>
    <property type="match status" value="2"/>
</dbReference>
<feature type="transmembrane region" description="Helical" evidence="6">
    <location>
        <begin position="45"/>
        <end position="65"/>
    </location>
</feature>
<reference evidence="8 9" key="1">
    <citation type="submission" date="2019-03" db="EMBL/GenBank/DDBJ databases">
        <title>Genomics of glacier-inhabiting Cryobacterium strains.</title>
        <authorList>
            <person name="Liu Q."/>
            <person name="Xin Y.-H."/>
        </authorList>
    </citation>
    <scope>NUCLEOTIDE SEQUENCE [LARGE SCALE GENOMIC DNA]</scope>
    <source>
        <strain evidence="8 9">Sr39</strain>
    </source>
</reference>
<accession>A0A4R9AEW8</accession>
<evidence type="ECO:0000313" key="8">
    <source>
        <dbReference type="EMBL" id="TFD59157.1"/>
    </source>
</evidence>
<comment type="subcellular location">
    <subcellularLocation>
        <location evidence="1">Membrane</location>
        <topology evidence="1">Multi-pass membrane protein</topology>
    </subcellularLocation>
</comment>
<evidence type="ECO:0000256" key="1">
    <source>
        <dbReference type="ARBA" id="ARBA00004141"/>
    </source>
</evidence>
<feature type="transmembrane region" description="Helical" evidence="6">
    <location>
        <begin position="109"/>
        <end position="127"/>
    </location>
</feature>
<dbReference type="Proteomes" id="UP000298170">
    <property type="component" value="Unassembled WGS sequence"/>
</dbReference>
<gene>
    <name evidence="8" type="ORF">E3T39_12515</name>
</gene>
<dbReference type="InterPro" id="IPR037185">
    <property type="entry name" value="EmrE-like"/>
</dbReference>
<keyword evidence="9" id="KW-1185">Reference proteome</keyword>
<sequence length="336" mass="35722">MEFNRRSVPLDRRGVALGAQFLGAAAVWGASFLFIKIAVDGLSTAQVVLGRLFFGAVVLAMIMLVTRRRWPRGIRVWSHLTAIGAIMCVAPFLLFSWAAQYLPSGLSSIYNATTPIATMLVALAILPDERLTKVKVAGMFVAAGGVIVVAAPWDTIADTANGMFFWAQLACVGGTTCYGLGFTYTRRFLRKYDYDAITVSASQIGAGAAIILLLTPFIGMSRVSLTPGIVVSVVVLGGVGTGIAYVWYTNVINAWGATSASTVTYLTPITGIILGTLILGEAIVWNQIVGGIVIIIAILVGQGRLRPPCHSRGALVNSQIHHGHTCCMRRDSCGCI</sequence>
<dbReference type="PANTHER" id="PTHR32322:SF9">
    <property type="entry name" value="AMINO-ACID METABOLITE EFFLUX PUMP-RELATED"/>
    <property type="match status" value="1"/>
</dbReference>
<name>A0A4R9AEW8_9MICO</name>
<comment type="similarity">
    <text evidence="2">Belongs to the EamA transporter family.</text>
</comment>
<dbReference type="Pfam" id="PF00892">
    <property type="entry name" value="EamA"/>
    <property type="match status" value="2"/>
</dbReference>
<dbReference type="OrthoDB" id="5242975at2"/>
<feature type="transmembrane region" description="Helical" evidence="6">
    <location>
        <begin position="284"/>
        <end position="302"/>
    </location>
</feature>
<feature type="transmembrane region" description="Helical" evidence="6">
    <location>
        <begin position="134"/>
        <end position="153"/>
    </location>
</feature>
<feature type="transmembrane region" description="Helical" evidence="6">
    <location>
        <begin position="165"/>
        <end position="184"/>
    </location>
</feature>
<protein>
    <submittedName>
        <fullName evidence="8">DMT family transporter</fullName>
    </submittedName>
</protein>
<proteinExistence type="inferred from homology"/>
<dbReference type="EMBL" id="SOHJ01000011">
    <property type="protein sequence ID" value="TFD59157.1"/>
    <property type="molecule type" value="Genomic_DNA"/>
</dbReference>
<evidence type="ECO:0000256" key="3">
    <source>
        <dbReference type="ARBA" id="ARBA00022692"/>
    </source>
</evidence>
<dbReference type="GO" id="GO:0016020">
    <property type="term" value="C:membrane"/>
    <property type="evidence" value="ECO:0007669"/>
    <property type="project" value="UniProtKB-SubCell"/>
</dbReference>
<dbReference type="AlphaFoldDB" id="A0A4R9AEW8"/>
<feature type="transmembrane region" description="Helical" evidence="6">
    <location>
        <begin position="21"/>
        <end position="39"/>
    </location>
</feature>
<keyword evidence="4 6" id="KW-1133">Transmembrane helix</keyword>
<evidence type="ECO:0000313" key="9">
    <source>
        <dbReference type="Proteomes" id="UP000298170"/>
    </source>
</evidence>
<evidence type="ECO:0000256" key="5">
    <source>
        <dbReference type="ARBA" id="ARBA00023136"/>
    </source>
</evidence>
<feature type="domain" description="EamA" evidence="7">
    <location>
        <begin position="21"/>
        <end position="149"/>
    </location>
</feature>
<feature type="transmembrane region" description="Helical" evidence="6">
    <location>
        <begin position="77"/>
        <end position="97"/>
    </location>
</feature>
<evidence type="ECO:0000256" key="2">
    <source>
        <dbReference type="ARBA" id="ARBA00007362"/>
    </source>
</evidence>
<comment type="caution">
    <text evidence="8">The sequence shown here is derived from an EMBL/GenBank/DDBJ whole genome shotgun (WGS) entry which is preliminary data.</text>
</comment>
<dbReference type="PANTHER" id="PTHR32322">
    <property type="entry name" value="INNER MEMBRANE TRANSPORTER"/>
    <property type="match status" value="1"/>
</dbReference>
<dbReference type="InterPro" id="IPR000620">
    <property type="entry name" value="EamA_dom"/>
</dbReference>
<feature type="transmembrane region" description="Helical" evidence="6">
    <location>
        <begin position="196"/>
        <end position="219"/>
    </location>
</feature>
<organism evidence="8 9">
    <name type="scientific">Cryobacterium suzukii</name>
    <dbReference type="NCBI Taxonomy" id="1259198"/>
    <lineage>
        <taxon>Bacteria</taxon>
        <taxon>Bacillati</taxon>
        <taxon>Actinomycetota</taxon>
        <taxon>Actinomycetes</taxon>
        <taxon>Micrococcales</taxon>
        <taxon>Microbacteriaceae</taxon>
        <taxon>Cryobacterium</taxon>
    </lineage>
</organism>
<keyword evidence="5 6" id="KW-0472">Membrane</keyword>
<evidence type="ECO:0000256" key="6">
    <source>
        <dbReference type="SAM" id="Phobius"/>
    </source>
</evidence>
<feature type="transmembrane region" description="Helical" evidence="6">
    <location>
        <begin position="255"/>
        <end position="278"/>
    </location>
</feature>
<feature type="domain" description="EamA" evidence="7">
    <location>
        <begin position="166"/>
        <end position="300"/>
    </location>
</feature>
<evidence type="ECO:0000256" key="4">
    <source>
        <dbReference type="ARBA" id="ARBA00022989"/>
    </source>
</evidence>
<evidence type="ECO:0000259" key="7">
    <source>
        <dbReference type="Pfam" id="PF00892"/>
    </source>
</evidence>
<feature type="transmembrane region" description="Helical" evidence="6">
    <location>
        <begin position="225"/>
        <end position="248"/>
    </location>
</feature>